<gene>
    <name evidence="5" type="ORF">FJO69_01990</name>
</gene>
<feature type="domain" description="Type I restriction modification DNA specificity" evidence="4">
    <location>
        <begin position="53"/>
        <end position="122"/>
    </location>
</feature>
<dbReference type="Proteomes" id="UP000319776">
    <property type="component" value="Unassembled WGS sequence"/>
</dbReference>
<dbReference type="GO" id="GO:0003677">
    <property type="term" value="F:DNA binding"/>
    <property type="evidence" value="ECO:0007669"/>
    <property type="project" value="UniProtKB-KW"/>
</dbReference>
<keyword evidence="6" id="KW-1185">Reference proteome</keyword>
<dbReference type="GO" id="GO:0004519">
    <property type="term" value="F:endonuclease activity"/>
    <property type="evidence" value="ECO:0007669"/>
    <property type="project" value="UniProtKB-KW"/>
</dbReference>
<accession>A0A501XA73</accession>
<reference evidence="5 6" key="1">
    <citation type="submission" date="2019-06" db="EMBL/GenBank/DDBJ databases">
        <title>Mycoplasma falconis type strain whole genome sequence.</title>
        <authorList>
            <person name="Spergser J."/>
        </authorList>
    </citation>
    <scope>NUCLEOTIDE SEQUENCE [LARGE SCALE GENOMIC DNA]</scope>
    <source>
        <strain evidence="5 6">ATCC 51372</strain>
    </source>
</reference>
<comment type="similarity">
    <text evidence="1">Belongs to the type-I restriction system S methylase family.</text>
</comment>
<sequence length="127" mass="14532">MLFKNIIQKIIDNRGKSVKNSSEKGLRIIQSFLVKNTRYPKNLSKAKILDFKEIKKFIRDNLNKNDLLISTCGNIGCVTLAPEKSCVIQTVIGFRFIDSISPLYMFYYFASNTHILTNLNIGPQDLQ</sequence>
<keyword evidence="3" id="KW-0238">DNA-binding</keyword>
<keyword evidence="5" id="KW-0378">Hydrolase</keyword>
<evidence type="ECO:0000256" key="3">
    <source>
        <dbReference type="ARBA" id="ARBA00023125"/>
    </source>
</evidence>
<name>A0A501XA73_9BACT</name>
<proteinExistence type="inferred from homology"/>
<dbReference type="Gene3D" id="3.90.220.20">
    <property type="entry name" value="DNA methylase specificity domains"/>
    <property type="match status" value="1"/>
</dbReference>
<keyword evidence="5" id="KW-0540">Nuclease</keyword>
<evidence type="ECO:0000256" key="1">
    <source>
        <dbReference type="ARBA" id="ARBA00010923"/>
    </source>
</evidence>
<dbReference type="SUPFAM" id="SSF116734">
    <property type="entry name" value="DNA methylase specificity domain"/>
    <property type="match status" value="1"/>
</dbReference>
<dbReference type="AlphaFoldDB" id="A0A501XA73"/>
<dbReference type="OrthoDB" id="9798929at2"/>
<evidence type="ECO:0000256" key="2">
    <source>
        <dbReference type="ARBA" id="ARBA00022747"/>
    </source>
</evidence>
<dbReference type="EMBL" id="VFSS01000005">
    <property type="protein sequence ID" value="TPE57376.1"/>
    <property type="molecule type" value="Genomic_DNA"/>
</dbReference>
<comment type="caution">
    <text evidence="5">The sequence shown here is derived from an EMBL/GenBank/DDBJ whole genome shotgun (WGS) entry which is preliminary data.</text>
</comment>
<organism evidence="5 6">
    <name type="scientific">[Mycoplasma] falconis</name>
    <dbReference type="NCBI Taxonomy" id="92403"/>
    <lineage>
        <taxon>Bacteria</taxon>
        <taxon>Bacillati</taxon>
        <taxon>Mycoplasmatota</taxon>
        <taxon>Mycoplasmoidales</taxon>
        <taxon>Metamycoplasmataceae</taxon>
        <taxon>Metamycoplasma</taxon>
    </lineage>
</organism>
<dbReference type="InterPro" id="IPR044946">
    <property type="entry name" value="Restrct_endonuc_typeI_TRD_sf"/>
</dbReference>
<evidence type="ECO:0000313" key="6">
    <source>
        <dbReference type="Proteomes" id="UP000319776"/>
    </source>
</evidence>
<dbReference type="RefSeq" id="WP_140781323.1">
    <property type="nucleotide sequence ID" value="NZ_VFSS01000005.1"/>
</dbReference>
<dbReference type="Pfam" id="PF01420">
    <property type="entry name" value="Methylase_S"/>
    <property type="match status" value="1"/>
</dbReference>
<protein>
    <submittedName>
        <fullName evidence="5">Restriction endonuclease subunit S</fullName>
    </submittedName>
</protein>
<evidence type="ECO:0000313" key="5">
    <source>
        <dbReference type="EMBL" id="TPE57376.1"/>
    </source>
</evidence>
<keyword evidence="2" id="KW-0680">Restriction system</keyword>
<evidence type="ECO:0000259" key="4">
    <source>
        <dbReference type="Pfam" id="PF01420"/>
    </source>
</evidence>
<dbReference type="GO" id="GO:0009307">
    <property type="term" value="P:DNA restriction-modification system"/>
    <property type="evidence" value="ECO:0007669"/>
    <property type="project" value="UniProtKB-KW"/>
</dbReference>
<dbReference type="InterPro" id="IPR000055">
    <property type="entry name" value="Restrct_endonuc_typeI_TRD"/>
</dbReference>
<keyword evidence="5" id="KW-0255">Endonuclease</keyword>